<dbReference type="PROSITE" id="PS51192">
    <property type="entry name" value="HELICASE_ATP_BIND_1"/>
    <property type="match status" value="1"/>
</dbReference>
<evidence type="ECO:0000256" key="1">
    <source>
        <dbReference type="ARBA" id="ARBA00022490"/>
    </source>
</evidence>
<dbReference type="InterPro" id="IPR037235">
    <property type="entry name" value="TRCF-like_C_D7"/>
</dbReference>
<dbReference type="Gene3D" id="3.40.50.300">
    <property type="entry name" value="P-loop containing nucleotide triphosphate hydrolases"/>
    <property type="match status" value="2"/>
</dbReference>
<evidence type="ECO:0000256" key="2">
    <source>
        <dbReference type="ARBA" id="ARBA00022741"/>
    </source>
</evidence>
<dbReference type="Gene3D" id="3.40.50.11180">
    <property type="match status" value="1"/>
</dbReference>
<gene>
    <name evidence="11" type="primary">mfd</name>
    <name evidence="11" type="ORF">IAC85_04055</name>
</gene>
<dbReference type="Pfam" id="PF02559">
    <property type="entry name" value="CarD_TRCF_RID"/>
    <property type="match status" value="1"/>
</dbReference>
<dbReference type="InterPro" id="IPR027417">
    <property type="entry name" value="P-loop_NTPase"/>
</dbReference>
<evidence type="ECO:0000256" key="6">
    <source>
        <dbReference type="ARBA" id="ARBA00022840"/>
    </source>
</evidence>
<dbReference type="Proteomes" id="UP000886725">
    <property type="component" value="Unassembled WGS sequence"/>
</dbReference>
<dbReference type="PROSITE" id="PS51194">
    <property type="entry name" value="HELICASE_CTER"/>
    <property type="match status" value="1"/>
</dbReference>
<feature type="domain" description="Helicase C-terminal" evidence="10">
    <location>
        <begin position="555"/>
        <end position="721"/>
    </location>
</feature>
<dbReference type="SMART" id="SM00490">
    <property type="entry name" value="HELICc"/>
    <property type="match status" value="1"/>
</dbReference>
<keyword evidence="6" id="KW-0067">ATP-binding</keyword>
<dbReference type="Pfam" id="PF17757">
    <property type="entry name" value="UvrB_inter"/>
    <property type="match status" value="1"/>
</dbReference>
<dbReference type="NCBIfam" id="TIGR00580">
    <property type="entry name" value="mfd"/>
    <property type="match status" value="1"/>
</dbReference>
<proteinExistence type="inferred from homology"/>
<evidence type="ECO:0000256" key="3">
    <source>
        <dbReference type="ARBA" id="ARBA00022763"/>
    </source>
</evidence>
<keyword evidence="5" id="KW-0347">Helicase</keyword>
<keyword evidence="3" id="KW-0227">DNA damage</keyword>
<comment type="caution">
    <text evidence="11">The sequence shown here is derived from an EMBL/GenBank/DDBJ whole genome shotgun (WGS) entry which is preliminary data.</text>
</comment>
<dbReference type="GO" id="GO:0003684">
    <property type="term" value="F:damaged DNA binding"/>
    <property type="evidence" value="ECO:0007669"/>
    <property type="project" value="InterPro"/>
</dbReference>
<dbReference type="PANTHER" id="PTHR47964">
    <property type="entry name" value="ATP-DEPENDENT DNA HELICASE HOMOLOG RECG, CHLOROPLASTIC"/>
    <property type="match status" value="1"/>
</dbReference>
<dbReference type="GO" id="GO:0005524">
    <property type="term" value="F:ATP binding"/>
    <property type="evidence" value="ECO:0007669"/>
    <property type="project" value="UniProtKB-KW"/>
</dbReference>
<keyword evidence="7" id="KW-0238">DNA-binding</keyword>
<dbReference type="Pfam" id="PF00270">
    <property type="entry name" value="DEAD"/>
    <property type="match status" value="1"/>
</dbReference>
<evidence type="ECO:0000313" key="11">
    <source>
        <dbReference type="EMBL" id="HIQ64894.1"/>
    </source>
</evidence>
<dbReference type="InterPro" id="IPR001650">
    <property type="entry name" value="Helicase_C-like"/>
</dbReference>
<dbReference type="InterPro" id="IPR047112">
    <property type="entry name" value="RecG/Mfd"/>
</dbReference>
<keyword evidence="2" id="KW-0547">Nucleotide-binding</keyword>
<evidence type="ECO:0000256" key="8">
    <source>
        <dbReference type="ARBA" id="ARBA00023204"/>
    </source>
</evidence>
<dbReference type="InterPro" id="IPR036101">
    <property type="entry name" value="CarD-like/TRCF_RID_sf"/>
</dbReference>
<feature type="non-terminal residue" evidence="11">
    <location>
        <position position="1"/>
    </location>
</feature>
<dbReference type="SMART" id="SM01058">
    <property type="entry name" value="CarD_TRCF"/>
    <property type="match status" value="1"/>
</dbReference>
<dbReference type="Pfam" id="PF03461">
    <property type="entry name" value="TRCF"/>
    <property type="match status" value="1"/>
</dbReference>
<organism evidence="11 12">
    <name type="scientific">Candidatus Faecenecus gallistercoris</name>
    <dbReference type="NCBI Taxonomy" id="2840793"/>
    <lineage>
        <taxon>Bacteria</taxon>
        <taxon>Bacillati</taxon>
        <taxon>Bacillota</taxon>
        <taxon>Bacillota incertae sedis</taxon>
        <taxon>Candidatus Faecenecus</taxon>
    </lineage>
</organism>
<dbReference type="PANTHER" id="PTHR47964:SF1">
    <property type="entry name" value="ATP-DEPENDENT DNA HELICASE HOMOLOG RECG, CHLOROPLASTIC"/>
    <property type="match status" value="1"/>
</dbReference>
<dbReference type="InterPro" id="IPR011545">
    <property type="entry name" value="DEAD/DEAH_box_helicase_dom"/>
</dbReference>
<evidence type="ECO:0000259" key="10">
    <source>
        <dbReference type="PROSITE" id="PS51194"/>
    </source>
</evidence>
<accession>A0A9D1CLK4</accession>
<name>A0A9D1CLK4_9FIRM</name>
<dbReference type="SUPFAM" id="SSF52540">
    <property type="entry name" value="P-loop containing nucleoside triphosphate hydrolases"/>
    <property type="match status" value="2"/>
</dbReference>
<dbReference type="GO" id="GO:0003678">
    <property type="term" value="F:DNA helicase activity"/>
    <property type="evidence" value="ECO:0007669"/>
    <property type="project" value="TreeGrafter"/>
</dbReference>
<dbReference type="Gene3D" id="2.40.10.170">
    <property type="match status" value="1"/>
</dbReference>
<protein>
    <submittedName>
        <fullName evidence="11">Transcription-repair coupling factor</fullName>
    </submittedName>
</protein>
<dbReference type="Gene3D" id="3.90.1150.50">
    <property type="entry name" value="Transcription-repair-coupling factor, D7 domain"/>
    <property type="match status" value="1"/>
</dbReference>
<dbReference type="SUPFAM" id="SSF141259">
    <property type="entry name" value="CarD-like"/>
    <property type="match status" value="1"/>
</dbReference>
<dbReference type="CDD" id="cd17991">
    <property type="entry name" value="DEXHc_TRCF"/>
    <property type="match status" value="1"/>
</dbReference>
<evidence type="ECO:0000259" key="9">
    <source>
        <dbReference type="PROSITE" id="PS51192"/>
    </source>
</evidence>
<dbReference type="GO" id="GO:0006281">
    <property type="term" value="P:DNA repair"/>
    <property type="evidence" value="ECO:0007669"/>
    <property type="project" value="UniProtKB-KW"/>
</dbReference>
<keyword evidence="1" id="KW-0963">Cytoplasm</keyword>
<dbReference type="InterPro" id="IPR005118">
    <property type="entry name" value="TRCF_C"/>
</dbReference>
<dbReference type="InterPro" id="IPR004576">
    <property type="entry name" value="Mfd"/>
</dbReference>
<keyword evidence="4" id="KW-0378">Hydrolase</keyword>
<dbReference type="SMART" id="SM00487">
    <property type="entry name" value="DEXDc"/>
    <property type="match status" value="1"/>
</dbReference>
<dbReference type="InterPro" id="IPR003711">
    <property type="entry name" value="CarD-like/TRCF_RID"/>
</dbReference>
<dbReference type="Pfam" id="PF00271">
    <property type="entry name" value="Helicase_C"/>
    <property type="match status" value="1"/>
</dbReference>
<dbReference type="GO" id="GO:0016787">
    <property type="term" value="F:hydrolase activity"/>
    <property type="evidence" value="ECO:0007669"/>
    <property type="project" value="UniProtKB-KW"/>
</dbReference>
<reference evidence="11" key="2">
    <citation type="journal article" date="2021" name="PeerJ">
        <title>Extensive microbial diversity within the chicken gut microbiome revealed by metagenomics and culture.</title>
        <authorList>
            <person name="Gilroy R."/>
            <person name="Ravi A."/>
            <person name="Getino M."/>
            <person name="Pursley I."/>
            <person name="Horton D.L."/>
            <person name="Alikhan N.F."/>
            <person name="Baker D."/>
            <person name="Gharbi K."/>
            <person name="Hall N."/>
            <person name="Watson M."/>
            <person name="Adriaenssens E.M."/>
            <person name="Foster-Nyarko E."/>
            <person name="Jarju S."/>
            <person name="Secka A."/>
            <person name="Antonio M."/>
            <person name="Oren A."/>
            <person name="Chaudhuri R.R."/>
            <person name="La Ragione R."/>
            <person name="Hildebrand F."/>
            <person name="Pallen M.J."/>
        </authorList>
    </citation>
    <scope>NUCLEOTIDE SEQUENCE</scope>
    <source>
        <strain evidence="11">CHK165-10780</strain>
    </source>
</reference>
<dbReference type="AlphaFoldDB" id="A0A9D1CLK4"/>
<dbReference type="SMART" id="SM00982">
    <property type="entry name" value="TRCF"/>
    <property type="match status" value="1"/>
</dbReference>
<dbReference type="Gene3D" id="3.30.2060.10">
    <property type="entry name" value="Penicillin-binding protein 1b domain"/>
    <property type="match status" value="1"/>
</dbReference>
<evidence type="ECO:0000313" key="12">
    <source>
        <dbReference type="Proteomes" id="UP000886725"/>
    </source>
</evidence>
<feature type="domain" description="Helicase ATP-binding" evidence="9">
    <location>
        <begin position="385"/>
        <end position="546"/>
    </location>
</feature>
<evidence type="ECO:0000256" key="5">
    <source>
        <dbReference type="ARBA" id="ARBA00022806"/>
    </source>
</evidence>
<dbReference type="EMBL" id="DVFU01000079">
    <property type="protein sequence ID" value="HIQ64894.1"/>
    <property type="molecule type" value="Genomic_DNA"/>
</dbReference>
<evidence type="ECO:0000256" key="7">
    <source>
        <dbReference type="ARBA" id="ARBA00023125"/>
    </source>
</evidence>
<dbReference type="SUPFAM" id="SSF143517">
    <property type="entry name" value="TRCF domain-like"/>
    <property type="match status" value="1"/>
</dbReference>
<keyword evidence="8" id="KW-0234">DNA repair</keyword>
<dbReference type="InterPro" id="IPR041471">
    <property type="entry name" value="UvrB_inter"/>
</dbReference>
<sequence length="922" mass="107209">FFGDTIDSIRYFDEETQKSLEKIDSISIAPYTEFLTSTKEATWDSQKYLSLTNDEICNITSYLDDPIIVLKDHFQLLETEKTTFHEITEYQNNKDTDFHGKYLFSLEELPLKNEVYYFTINNLDSTLKLDEIYQFDAKTITNFNENIDSINEFLNMSLHQKKTVLIYLKSFQIQNFVKFLNCPNILTSEDDIHPQMVNIIASERNHGYLYRDFVILTDKDLFKIQETKHVYKTKFKYASKIKDINKLQIGDYIVHNVHGIGVYNGIKTLTKMGLEKDYLEILYAGKDKLYIPVEKIDLISKYSGNEGMVPKINRLGGSEWAKTKLRVRNKVKDIAKDLLQLYAKRESQSGFAFSKDNELMIQFEQAFEHEETQDQLLAIRQIKEDMESPRPMDRLLCGDVGYGKTEVAFRAAFKAVLDSKQVLYLCPTTILSNQQYENALARFKYFPVNIGLLNRFTKPSDVKKILNDLETGKLDILFGTHRILSDDIKPKDLGLLIIDEEQRFGVVHKEKIKKYKNNVDVLTLTATPIPRTLQMSLVGIRSLSLIETPPVDRYPIQTYVVEENKQIIRDAVYKELSRNGQTFILYNRVENIERKVAEIELLIPDAKVVYAHGQMTKNELENRMMAFINHEYDVLVCTTIIETGIDIPNVNTLIILDADRFGLSQLYQIRGRVGRSNKIAYAYLMYQKGHVLTETAIKRLNVIKEFTELGSGFSIATRDLSIRGAGDILGSEQAGFIDTVGIDLYLRMLNEEVAILKGEKQETESQEEEQERPLIDVATHIDDSYVEDTDLKIEIHRKINEIDSYESLQSVRKEIEDRFGKITDSMEIYMYEEWFEKLAKRLDIIQVRQTRNSIEMIFSNQMTHQIDGEKIFEEAFKVSNMFRFAMKNDCLIIVLDTIKLEKHYIYYLIDLLERVQKCIKVD</sequence>
<evidence type="ECO:0000256" key="4">
    <source>
        <dbReference type="ARBA" id="ARBA00022801"/>
    </source>
</evidence>
<dbReference type="HAMAP" id="MF_00969">
    <property type="entry name" value="TRCF"/>
    <property type="match status" value="1"/>
</dbReference>
<dbReference type="InterPro" id="IPR014001">
    <property type="entry name" value="Helicase_ATP-bd"/>
</dbReference>
<reference evidence="11" key="1">
    <citation type="submission" date="2020-10" db="EMBL/GenBank/DDBJ databases">
        <authorList>
            <person name="Gilroy R."/>
        </authorList>
    </citation>
    <scope>NUCLEOTIDE SEQUENCE</scope>
    <source>
        <strain evidence="11">CHK165-10780</strain>
    </source>
</reference>